<evidence type="ECO:0000256" key="1">
    <source>
        <dbReference type="SAM" id="MobiDB-lite"/>
    </source>
</evidence>
<feature type="region of interest" description="Disordered" evidence="1">
    <location>
        <begin position="102"/>
        <end position="136"/>
    </location>
</feature>
<feature type="compositionally biased region" description="Polar residues" evidence="1">
    <location>
        <begin position="118"/>
        <end position="136"/>
    </location>
</feature>
<comment type="caution">
    <text evidence="2">The sequence shown here is derived from an EMBL/GenBank/DDBJ whole genome shotgun (WGS) entry which is preliminary data.</text>
</comment>
<sequence length="259" mass="30035">MNNEFDSDESINSDEAIKTIDFKYLTPNFHHELDDKGTSVYKRMNGINTLMCKFKDVLICKDETYLQSNGVKSTNQVSTSNMQTQSRQQINHTLENLKQTEIHLSNSRRRYNSRNQVDKQSQNRLNKNSYKPQTNIISPRKPKRQIYVTQIVNKNNNDLNSLSFPHPQRISRILANNDCMQSQKGSSASSQKGILKSSSFEVLKIGSRLSMQSLNSPMMRPSNKQVSFEFTSEQMRKLRNHNTSIDPKKYSRLKTKFQK</sequence>
<evidence type="ECO:0000313" key="2">
    <source>
        <dbReference type="EMBL" id="CAD8119633.1"/>
    </source>
</evidence>
<evidence type="ECO:0000313" key="3">
    <source>
        <dbReference type="Proteomes" id="UP000692954"/>
    </source>
</evidence>
<name>A0A8S1QW44_9CILI</name>
<proteinExistence type="predicted"/>
<accession>A0A8S1QW44</accession>
<organism evidence="2 3">
    <name type="scientific">Paramecium sonneborni</name>
    <dbReference type="NCBI Taxonomy" id="65129"/>
    <lineage>
        <taxon>Eukaryota</taxon>
        <taxon>Sar</taxon>
        <taxon>Alveolata</taxon>
        <taxon>Ciliophora</taxon>
        <taxon>Intramacronucleata</taxon>
        <taxon>Oligohymenophorea</taxon>
        <taxon>Peniculida</taxon>
        <taxon>Parameciidae</taxon>
        <taxon>Paramecium</taxon>
    </lineage>
</organism>
<dbReference type="Proteomes" id="UP000692954">
    <property type="component" value="Unassembled WGS sequence"/>
</dbReference>
<keyword evidence="3" id="KW-1185">Reference proteome</keyword>
<dbReference type="EMBL" id="CAJJDN010000122">
    <property type="protein sequence ID" value="CAD8119633.1"/>
    <property type="molecule type" value="Genomic_DNA"/>
</dbReference>
<feature type="compositionally biased region" description="Basic residues" evidence="1">
    <location>
        <begin position="250"/>
        <end position="259"/>
    </location>
</feature>
<feature type="region of interest" description="Disordered" evidence="1">
    <location>
        <begin position="237"/>
        <end position="259"/>
    </location>
</feature>
<protein>
    <submittedName>
        <fullName evidence="2">Uncharacterized protein</fullName>
    </submittedName>
</protein>
<dbReference type="AlphaFoldDB" id="A0A8S1QW44"/>
<reference evidence="2" key="1">
    <citation type="submission" date="2021-01" db="EMBL/GenBank/DDBJ databases">
        <authorList>
            <consortium name="Genoscope - CEA"/>
            <person name="William W."/>
        </authorList>
    </citation>
    <scope>NUCLEOTIDE SEQUENCE</scope>
</reference>
<gene>
    <name evidence="2" type="ORF">PSON_ATCC_30995.1.T1220049</name>
</gene>